<proteinExistence type="predicted"/>
<keyword evidence="3" id="KW-1185">Reference proteome</keyword>
<sequence>MRSIRDRNNTRSQTPQPPQPPPTLNDIISEFRRAAITDTQFLGHPDALRRKTWIGSERGKRILVDRRQPDEPAIFWLIGEISDEGFWLYPDGGLNARLAPTTLTSHHATAFLTRPQNERLGRLFDAALTTAAQSESLKRNPEVLTRDHLVRTLPRNDKRYLRIKHRILTIPESDDDVVPRERVSTTSSEKERIVAAKWKKIDDKWTLEDLPCRTEYSFNEHDKLIRNNKYGYKWNLLPAYNEEELPIAPNRYESKLRGATVLCYISLCRWEIENKYSFSPHIVQLRVLIPPVPQTSTPRTPSRMPRSPLRR</sequence>
<accession>A0ABR1K9Z5</accession>
<comment type="caution">
    <text evidence="2">The sequence shown here is derived from an EMBL/GenBank/DDBJ whole genome shotgun (WGS) entry which is preliminary data.</text>
</comment>
<evidence type="ECO:0000313" key="2">
    <source>
        <dbReference type="EMBL" id="KAK7473240.1"/>
    </source>
</evidence>
<dbReference type="EMBL" id="JBANRG010000001">
    <property type="protein sequence ID" value="KAK7473240.1"/>
    <property type="molecule type" value="Genomic_DNA"/>
</dbReference>
<feature type="region of interest" description="Disordered" evidence="1">
    <location>
        <begin position="1"/>
        <end position="23"/>
    </location>
</feature>
<organism evidence="2 3">
    <name type="scientific">Marasmiellus scandens</name>
    <dbReference type="NCBI Taxonomy" id="2682957"/>
    <lineage>
        <taxon>Eukaryota</taxon>
        <taxon>Fungi</taxon>
        <taxon>Dikarya</taxon>
        <taxon>Basidiomycota</taxon>
        <taxon>Agaricomycotina</taxon>
        <taxon>Agaricomycetes</taxon>
        <taxon>Agaricomycetidae</taxon>
        <taxon>Agaricales</taxon>
        <taxon>Marasmiineae</taxon>
        <taxon>Omphalotaceae</taxon>
        <taxon>Marasmiellus</taxon>
    </lineage>
</organism>
<gene>
    <name evidence="2" type="ORF">VKT23_001338</name>
</gene>
<reference evidence="2 3" key="1">
    <citation type="submission" date="2024-01" db="EMBL/GenBank/DDBJ databases">
        <title>A draft genome for the cacao thread blight pathogen Marasmiellus scandens.</title>
        <authorList>
            <person name="Baruah I.K."/>
            <person name="Leung J."/>
            <person name="Bukari Y."/>
            <person name="Amoako-Attah I."/>
            <person name="Meinhardt L.W."/>
            <person name="Bailey B.A."/>
            <person name="Cohen S.P."/>
        </authorList>
    </citation>
    <scope>NUCLEOTIDE SEQUENCE [LARGE SCALE GENOMIC DNA]</scope>
    <source>
        <strain evidence="2 3">GH-19</strain>
    </source>
</reference>
<dbReference type="Proteomes" id="UP001498398">
    <property type="component" value="Unassembled WGS sequence"/>
</dbReference>
<protein>
    <submittedName>
        <fullName evidence="2">Uncharacterized protein</fullName>
    </submittedName>
</protein>
<evidence type="ECO:0000256" key="1">
    <source>
        <dbReference type="SAM" id="MobiDB-lite"/>
    </source>
</evidence>
<name>A0ABR1K9Z5_9AGAR</name>
<evidence type="ECO:0000313" key="3">
    <source>
        <dbReference type="Proteomes" id="UP001498398"/>
    </source>
</evidence>